<evidence type="ECO:0000313" key="17">
    <source>
        <dbReference type="EMBL" id="KAG5279338.1"/>
    </source>
</evidence>
<feature type="transmembrane region" description="Helical" evidence="15">
    <location>
        <begin position="444"/>
        <end position="464"/>
    </location>
</feature>
<feature type="transmembrane region" description="Helical" evidence="15">
    <location>
        <begin position="152"/>
        <end position="173"/>
    </location>
</feature>
<evidence type="ECO:0000256" key="10">
    <source>
        <dbReference type="ARBA" id="ARBA00064033"/>
    </source>
</evidence>
<keyword evidence="2" id="KW-0813">Transport</keyword>
<keyword evidence="7 15" id="KW-0472">Membrane</keyword>
<evidence type="ECO:0000259" key="16">
    <source>
        <dbReference type="PROSITE" id="PS50850"/>
    </source>
</evidence>
<dbReference type="SUPFAM" id="SSF103473">
    <property type="entry name" value="MFS general substrate transporter"/>
    <property type="match status" value="1"/>
</dbReference>
<dbReference type="PANTHER" id="PTHR11360:SF20">
    <property type="entry name" value="MONOCARBOXYLATE TRANSPORTER 7"/>
    <property type="match status" value="1"/>
</dbReference>
<protein>
    <recommendedName>
        <fullName evidence="11">Monocarboxylate transporter 7</fullName>
    </recommendedName>
    <alternativeName>
        <fullName evidence="12">Monocarboxylate transporter 6</fullName>
    </alternativeName>
    <alternativeName>
        <fullName evidence="13">Solute carrier family 16 member 6</fullName>
    </alternativeName>
</protein>
<comment type="subcellular location">
    <subcellularLocation>
        <location evidence="1">Basolateral cell membrane</location>
        <topology evidence="1">Multi-pass membrane protein</topology>
    </subcellularLocation>
</comment>
<feature type="region of interest" description="Disordered" evidence="14">
    <location>
        <begin position="245"/>
        <end position="267"/>
    </location>
</feature>
<feature type="transmembrane region" description="Helical" evidence="15">
    <location>
        <begin position="25"/>
        <end position="44"/>
    </location>
</feature>
<feature type="transmembrane region" description="Helical" evidence="15">
    <location>
        <begin position="476"/>
        <end position="498"/>
    </location>
</feature>
<feature type="transmembrane region" description="Helical" evidence="15">
    <location>
        <begin position="406"/>
        <end position="432"/>
    </location>
</feature>
<feature type="transmembrane region" description="Helical" evidence="15">
    <location>
        <begin position="318"/>
        <end position="340"/>
    </location>
</feature>
<evidence type="ECO:0000256" key="9">
    <source>
        <dbReference type="ARBA" id="ARBA00058516"/>
    </source>
</evidence>
<dbReference type="GO" id="GO:0016323">
    <property type="term" value="C:basolateral plasma membrane"/>
    <property type="evidence" value="ECO:0007669"/>
    <property type="project" value="UniProtKB-SubCell"/>
</dbReference>
<dbReference type="AlphaFoldDB" id="A0AAV6GW33"/>
<comment type="function">
    <text evidence="9">Monocarboxylate transporter selective for taurine. May associate with BSG/CD147 or EMB/GP70 ancillary proteins to mediate facilitative efflux or influx of taurine across the plasma membrane. The transport is pH- and sodium-independent. Rather low-affinity, is likely effective for taurine transport in tissues where taurine is present at high concentrations.</text>
</comment>
<evidence type="ECO:0000256" key="8">
    <source>
        <dbReference type="ARBA" id="ARBA00050472"/>
    </source>
</evidence>
<feature type="domain" description="Major facilitator superfamily (MFS) profile" evidence="16">
    <location>
        <begin position="26"/>
        <end position="500"/>
    </location>
</feature>
<keyword evidence="4" id="KW-0597">Phosphoprotein</keyword>
<feature type="compositionally biased region" description="Polar residues" evidence="14">
    <location>
        <begin position="538"/>
        <end position="547"/>
    </location>
</feature>
<reference evidence="17" key="1">
    <citation type="submission" date="2020-10" db="EMBL/GenBank/DDBJ databases">
        <title>Chromosome-scale genome assembly of the Allis shad, Alosa alosa.</title>
        <authorList>
            <person name="Margot Z."/>
            <person name="Christophe K."/>
            <person name="Cabau C."/>
            <person name="Louis A."/>
            <person name="Berthelot C."/>
            <person name="Parey E."/>
            <person name="Roest Crollius H."/>
            <person name="Montfort J."/>
            <person name="Robinson-Rechavi M."/>
            <person name="Bucao C."/>
            <person name="Bouchez O."/>
            <person name="Gislard M."/>
            <person name="Lluch J."/>
            <person name="Milhes M."/>
            <person name="Lampietro C."/>
            <person name="Lopez Roques C."/>
            <person name="Donnadieu C."/>
            <person name="Braasch I."/>
            <person name="Desvignes T."/>
            <person name="Postlethwait J."/>
            <person name="Bobe J."/>
            <person name="Guiguen Y."/>
        </authorList>
    </citation>
    <scope>NUCLEOTIDE SEQUENCE</scope>
    <source>
        <strain evidence="17">M-15738</strain>
        <tissue evidence="17">Blood</tissue>
    </source>
</reference>
<comment type="catalytic activity">
    <reaction evidence="8">
        <text>taurine(out) = taurine(in)</text>
        <dbReference type="Rhea" id="RHEA:66328"/>
        <dbReference type="ChEBI" id="CHEBI:507393"/>
    </reaction>
    <physiologicalReaction direction="left-to-right" evidence="8">
        <dbReference type="Rhea" id="RHEA:66329"/>
    </physiologicalReaction>
    <physiologicalReaction direction="right-to-left" evidence="8">
        <dbReference type="Rhea" id="RHEA:66330"/>
    </physiologicalReaction>
</comment>
<evidence type="ECO:0000256" key="4">
    <source>
        <dbReference type="ARBA" id="ARBA00022553"/>
    </source>
</evidence>
<comment type="caution">
    <text evidence="17">The sequence shown here is derived from an EMBL/GenBank/DDBJ whole genome shotgun (WGS) entry which is preliminary data.</text>
</comment>
<dbReference type="Gene3D" id="1.20.1250.20">
    <property type="entry name" value="MFS general substrate transporter like domains"/>
    <property type="match status" value="1"/>
</dbReference>
<dbReference type="Pfam" id="PF07690">
    <property type="entry name" value="MFS_1"/>
    <property type="match status" value="1"/>
</dbReference>
<keyword evidence="18" id="KW-1185">Reference proteome</keyword>
<dbReference type="InterPro" id="IPR036259">
    <property type="entry name" value="MFS_trans_sf"/>
</dbReference>
<dbReference type="Proteomes" id="UP000823561">
    <property type="component" value="Chromosome 6"/>
</dbReference>
<dbReference type="CDD" id="cd17422">
    <property type="entry name" value="MFS_MCT7"/>
    <property type="match status" value="1"/>
</dbReference>
<dbReference type="InterPro" id="IPR050327">
    <property type="entry name" value="Proton-linked_MCT"/>
</dbReference>
<evidence type="ECO:0000313" key="18">
    <source>
        <dbReference type="Proteomes" id="UP000823561"/>
    </source>
</evidence>
<feature type="region of interest" description="Disordered" evidence="14">
    <location>
        <begin position="507"/>
        <end position="547"/>
    </location>
</feature>
<organism evidence="17 18">
    <name type="scientific">Alosa alosa</name>
    <name type="common">allis shad</name>
    <dbReference type="NCBI Taxonomy" id="278164"/>
    <lineage>
        <taxon>Eukaryota</taxon>
        <taxon>Metazoa</taxon>
        <taxon>Chordata</taxon>
        <taxon>Craniata</taxon>
        <taxon>Vertebrata</taxon>
        <taxon>Euteleostomi</taxon>
        <taxon>Actinopterygii</taxon>
        <taxon>Neopterygii</taxon>
        <taxon>Teleostei</taxon>
        <taxon>Clupei</taxon>
        <taxon>Clupeiformes</taxon>
        <taxon>Clupeoidei</taxon>
        <taxon>Clupeidae</taxon>
        <taxon>Alosa</taxon>
    </lineage>
</organism>
<evidence type="ECO:0000256" key="5">
    <source>
        <dbReference type="ARBA" id="ARBA00022692"/>
    </source>
</evidence>
<evidence type="ECO:0000256" key="12">
    <source>
        <dbReference type="ARBA" id="ARBA00076353"/>
    </source>
</evidence>
<name>A0AAV6GW33_9TELE</name>
<feature type="transmembrane region" description="Helical" evidence="15">
    <location>
        <begin position="352"/>
        <end position="371"/>
    </location>
</feature>
<evidence type="ECO:0000256" key="2">
    <source>
        <dbReference type="ARBA" id="ARBA00022448"/>
    </source>
</evidence>
<sequence>MMGMMSSVKGCMGPNVYPEVPDGGWGWVVAVAFFFVEVFTYGVIKSFGIFLQDLMGEFNETNSRVSWVVSICVFIMAFTAPLSTMMSNRFGYRPVVMVGGFLISLGTICSGFATSINEMYITVGIVSGLGYCMTFLPTITILSQYFGRRRSIVTSIASSGECVAVFALVPAFTAIKDVIGWRHCMVVIGVLQMSVIVCGALLRPIIIRPKQTDADSSSSPLKEPQGKYELENELTINSVDSGVQSLSSSRTNLNNSQGGASPDKNSLAEAEVEEQQACFNKEEEDEGYGKVAAKPSEPTNASATSKLLDFSVLRDGGFVCYSLFGLFATLGFFAPQLYVMELGVSRGMSRDAAPALLSTMAAAEIVGRLSVGWLLTRLPLRKINVLLLCTVLLAGVLVAFTLVLDFWGLAVCCALYGFLLGTVCSTHIPMLAEDDVLGIQRMPSAVGVYVCIQSFAGLAGPPLGGVLVDKTGNYGSAFYSCAVGMGLGALFLGLVRPLKLGMCQGRRKGQSAESSPSQSSTDDPVDFLDVDLAGEGSPTKSNDQSVV</sequence>
<keyword evidence="5 15" id="KW-0812">Transmembrane</keyword>
<evidence type="ECO:0000256" key="11">
    <source>
        <dbReference type="ARBA" id="ARBA00072172"/>
    </source>
</evidence>
<evidence type="ECO:0000256" key="1">
    <source>
        <dbReference type="ARBA" id="ARBA00004554"/>
    </source>
</evidence>
<gene>
    <name evidence="17" type="ORF">AALO_G00076710</name>
</gene>
<dbReference type="GO" id="GO:0008028">
    <property type="term" value="F:monocarboxylic acid transmembrane transporter activity"/>
    <property type="evidence" value="ECO:0007669"/>
    <property type="project" value="TreeGrafter"/>
</dbReference>
<proteinExistence type="predicted"/>
<keyword evidence="3" id="KW-1003">Cell membrane</keyword>
<dbReference type="InterPro" id="IPR020846">
    <property type="entry name" value="MFS_dom"/>
</dbReference>
<comment type="subunit">
    <text evidence="10">Forms functional complexes with BSG/CD147 or EMB/GP70 ancillary proteins.</text>
</comment>
<evidence type="ECO:0000256" key="14">
    <source>
        <dbReference type="SAM" id="MobiDB-lite"/>
    </source>
</evidence>
<keyword evidence="6 15" id="KW-1133">Transmembrane helix</keyword>
<feature type="transmembrane region" description="Helical" evidence="15">
    <location>
        <begin position="64"/>
        <end position="83"/>
    </location>
</feature>
<evidence type="ECO:0000256" key="6">
    <source>
        <dbReference type="ARBA" id="ARBA00022989"/>
    </source>
</evidence>
<dbReference type="FunFam" id="1.20.1250.20:FF:000490">
    <property type="entry name" value="Solute carrier family 16 member 6"/>
    <property type="match status" value="1"/>
</dbReference>
<feature type="compositionally biased region" description="Low complexity" evidence="14">
    <location>
        <begin position="511"/>
        <end position="520"/>
    </location>
</feature>
<dbReference type="EMBL" id="JADWDJ010000006">
    <property type="protein sequence ID" value="KAG5279338.1"/>
    <property type="molecule type" value="Genomic_DNA"/>
</dbReference>
<dbReference type="PROSITE" id="PS50850">
    <property type="entry name" value="MFS"/>
    <property type="match status" value="1"/>
</dbReference>
<accession>A0AAV6GW33</accession>
<dbReference type="PANTHER" id="PTHR11360">
    <property type="entry name" value="MONOCARBOXYLATE TRANSPORTER"/>
    <property type="match status" value="1"/>
</dbReference>
<evidence type="ECO:0000256" key="3">
    <source>
        <dbReference type="ARBA" id="ARBA00022475"/>
    </source>
</evidence>
<feature type="transmembrane region" description="Helical" evidence="15">
    <location>
        <begin position="383"/>
        <end position="400"/>
    </location>
</feature>
<dbReference type="InterPro" id="IPR011701">
    <property type="entry name" value="MFS"/>
</dbReference>
<evidence type="ECO:0000256" key="13">
    <source>
        <dbReference type="ARBA" id="ARBA00079656"/>
    </source>
</evidence>
<dbReference type="InterPro" id="IPR030766">
    <property type="entry name" value="MCT7"/>
</dbReference>
<feature type="transmembrane region" description="Helical" evidence="15">
    <location>
        <begin position="179"/>
        <end position="202"/>
    </location>
</feature>
<evidence type="ECO:0000256" key="15">
    <source>
        <dbReference type="SAM" id="Phobius"/>
    </source>
</evidence>
<feature type="transmembrane region" description="Helical" evidence="15">
    <location>
        <begin position="95"/>
        <end position="113"/>
    </location>
</feature>
<evidence type="ECO:0000256" key="7">
    <source>
        <dbReference type="ARBA" id="ARBA00023136"/>
    </source>
</evidence>
<feature type="compositionally biased region" description="Low complexity" evidence="14">
    <location>
        <begin position="245"/>
        <end position="256"/>
    </location>
</feature>
<dbReference type="FunFam" id="1.20.1250.20:FF:000326">
    <property type="entry name" value="Solute carrier family 16 member 6"/>
    <property type="match status" value="1"/>
</dbReference>
<feature type="transmembrane region" description="Helical" evidence="15">
    <location>
        <begin position="119"/>
        <end position="140"/>
    </location>
</feature>